<comment type="caution">
    <text evidence="1">The sequence shown here is derived from an EMBL/GenBank/DDBJ whole genome shotgun (WGS) entry which is preliminary data.</text>
</comment>
<protein>
    <submittedName>
        <fullName evidence="1">Uncharacterized protein</fullName>
    </submittedName>
</protein>
<dbReference type="SUPFAM" id="SSF57850">
    <property type="entry name" value="RING/U-box"/>
    <property type="match status" value="1"/>
</dbReference>
<gene>
    <name evidence="1" type="ORF">KXV57_002032</name>
</gene>
<dbReference type="InterPro" id="IPR013083">
    <property type="entry name" value="Znf_RING/FYVE/PHD"/>
</dbReference>
<dbReference type="Proteomes" id="UP000813423">
    <property type="component" value="Unassembled WGS sequence"/>
</dbReference>
<dbReference type="AlphaFoldDB" id="A0A229Y448"/>
<proteinExistence type="predicted"/>
<dbReference type="PROSITE" id="PS50089">
    <property type="entry name" value="ZF_RING_2"/>
    <property type="match status" value="1"/>
</dbReference>
<organism evidence="1 2">
    <name type="scientific">Aspergillus fumigatus</name>
    <name type="common">Neosartorya fumigata</name>
    <dbReference type="NCBI Taxonomy" id="746128"/>
    <lineage>
        <taxon>Eukaryota</taxon>
        <taxon>Fungi</taxon>
        <taxon>Dikarya</taxon>
        <taxon>Ascomycota</taxon>
        <taxon>Pezizomycotina</taxon>
        <taxon>Eurotiomycetes</taxon>
        <taxon>Eurotiomycetidae</taxon>
        <taxon>Eurotiales</taxon>
        <taxon>Aspergillaceae</taxon>
        <taxon>Aspergillus</taxon>
        <taxon>Aspergillus subgen. Fumigati</taxon>
    </lineage>
</organism>
<accession>A0A229Y448</accession>
<dbReference type="EMBL" id="JAIBSC010000144">
    <property type="protein sequence ID" value="KAH1894938.1"/>
    <property type="molecule type" value="Genomic_DNA"/>
</dbReference>
<dbReference type="Gene3D" id="3.30.40.10">
    <property type="entry name" value="Zinc/RING finger domain, C3HC4 (zinc finger)"/>
    <property type="match status" value="1"/>
</dbReference>
<reference evidence="1" key="1">
    <citation type="submission" date="2021-08" db="EMBL/GenBank/DDBJ databases">
        <title>Global Aspergillus fumigatus from environmental and clinical sources.</title>
        <authorList>
            <person name="Barber A."/>
            <person name="Sae-Ong T."/>
        </authorList>
    </citation>
    <scope>NUCLEOTIDE SEQUENCE</scope>
    <source>
        <strain evidence="1">NRZ-2016-071</strain>
    </source>
</reference>
<sequence>MSLFILIYCRFGLRLSTPNSSAALVLTESQTSPSDQNVRDIGGLPTLPCPLPGTSYENSIELDMFSDEECDSSVRLDDCQQPGDSIDNPTDLDAATTVACNTGTIDNLSDRLHQMECVIDGRSFEEHYRCKICFCNVVDLALRCGHTYCSDCFNKYFHKSVLDEAMGSQRLACEYLESQQCKLRCPFCGDYLLGRYAGQNHRDSLDGAYVRLRCPDPESSHCFIKNYMVQGVKLKIP</sequence>
<name>A0A229Y448_ASPFM</name>
<evidence type="ECO:0000313" key="1">
    <source>
        <dbReference type="EMBL" id="KAH1894938.1"/>
    </source>
</evidence>
<evidence type="ECO:0000313" key="2">
    <source>
        <dbReference type="Proteomes" id="UP000813423"/>
    </source>
</evidence>
<dbReference type="InterPro" id="IPR001841">
    <property type="entry name" value="Znf_RING"/>
</dbReference>